<evidence type="ECO:0000256" key="1">
    <source>
        <dbReference type="SAM" id="MobiDB-lite"/>
    </source>
</evidence>
<feature type="region of interest" description="Disordered" evidence="1">
    <location>
        <begin position="562"/>
        <end position="584"/>
    </location>
</feature>
<dbReference type="OrthoDB" id="10264848at2759"/>
<dbReference type="GeneID" id="26841205"/>
<gene>
    <name evidence="3" type="ORF">AC631_04196</name>
</gene>
<feature type="compositionally biased region" description="Low complexity" evidence="1">
    <location>
        <begin position="716"/>
        <end position="732"/>
    </location>
</feature>
<feature type="compositionally biased region" description="Basic and acidic residues" evidence="1">
    <location>
        <begin position="571"/>
        <end position="580"/>
    </location>
</feature>
<evidence type="ECO:0000313" key="4">
    <source>
        <dbReference type="Proteomes" id="UP000054251"/>
    </source>
</evidence>
<sequence>MGVMSWRKLLQILEEEVRGNSDNLNGQISQLVQSFIKYLKEPRYQSPLTLPELALLFTNFYKDLNSLVINLYTQSNSVKKQLISSSEYFKTHPDDFDYLLAIANYSTSSVKLLKRTDPEAVIQLRVFNYYKFITIMEAIEKAQLELFNTNNTLDEGISLLEKIFKFDQRDIILQEFLNEKLDALKKLNLPFSCFIENDPNNKLTTFFSSISDAGVENSSLKKIKQKFALLNESITPYSKLKVVVEIQKSLIILLSEAYESDPSKVNNDDIIPAFIFIIIRHVPFNSSDLYLNFTFIKNFVNLIDPYNVDINSFTLNSPLASYTPTDRLNKSLNGKKPPKKSNLFEYLNLKEEEETELESSSNIDFFKSDKELVHHIQAKHLNNGELIFYLTNFEAVLFFLLSVTIQELAPDETAENPLLKCSLHKLVDQELLSHFKFPDGKAMDEFKNQEDISPQVSSRSRSSSLLNTISHKLNDVALSVNRSRSNSSIMNSLKSSSLSLNRESFPSFAGNHEAESTHTSPTNSNESNNVDSNSIPSLMMKNILGRFSLVLVPQFRPNVEEHSITTESDNADSKIEERNKRSSSLMNKVSLDTLRTRSSSIDKQDPDLIKEHQKKSSITSKLTNGVSDFMTKFNSTTNGSNGTISTLHANPTKSTSNSSLHSFVEGMNNYSDSNVTINEDVIVSNGSSATIQRRPDYRNRTTSLQIMDKWFNNISANNNNSENQETTINSTSGDNLEEEENEIQIKNLTKYANKDFNSLTIKELKDLKVCYDILCCELTSKSKMKPDKSEEGEPIDTADRISSSETSI</sequence>
<dbReference type="InterPro" id="IPR037191">
    <property type="entry name" value="VPS9_dom_sf"/>
</dbReference>
<evidence type="ECO:0000313" key="3">
    <source>
        <dbReference type="EMBL" id="KSA00042.1"/>
    </source>
</evidence>
<dbReference type="RefSeq" id="XP_015466144.1">
    <property type="nucleotide sequence ID" value="XM_015613025.1"/>
</dbReference>
<proteinExistence type="predicted"/>
<keyword evidence="4" id="KW-1185">Reference proteome</keyword>
<evidence type="ECO:0000259" key="2">
    <source>
        <dbReference type="PROSITE" id="PS51205"/>
    </source>
</evidence>
<dbReference type="SUPFAM" id="SSF109993">
    <property type="entry name" value="VPS9 domain"/>
    <property type="match status" value="1"/>
</dbReference>
<dbReference type="PROSITE" id="PS51205">
    <property type="entry name" value="VPS9"/>
    <property type="match status" value="1"/>
</dbReference>
<dbReference type="Pfam" id="PF02204">
    <property type="entry name" value="VPS9"/>
    <property type="match status" value="1"/>
</dbReference>
<protein>
    <submittedName>
        <fullName evidence="3">Vacuolar sorting protein 9 (VPS9) domain-containing protein</fullName>
    </submittedName>
</protein>
<feature type="region of interest" description="Disordered" evidence="1">
    <location>
        <begin position="504"/>
        <end position="533"/>
    </location>
</feature>
<reference evidence="3 4" key="1">
    <citation type="submission" date="2015-11" db="EMBL/GenBank/DDBJ databases">
        <title>The genome of Debaryomyces fabryi.</title>
        <authorList>
            <person name="Tafer H."/>
            <person name="Lopandic K."/>
        </authorList>
    </citation>
    <scope>NUCLEOTIDE SEQUENCE [LARGE SCALE GENOMIC DNA]</scope>
    <source>
        <strain evidence="3 4">CBS 789</strain>
    </source>
</reference>
<feature type="region of interest" description="Disordered" evidence="1">
    <location>
        <begin position="716"/>
        <end position="737"/>
    </location>
</feature>
<feature type="compositionally biased region" description="Low complexity" evidence="1">
    <location>
        <begin position="523"/>
        <end position="533"/>
    </location>
</feature>
<dbReference type="AlphaFoldDB" id="A0A0V1PVB6"/>
<feature type="domain" description="VPS9" evidence="2">
    <location>
        <begin position="194"/>
        <end position="409"/>
    </location>
</feature>
<dbReference type="Gene3D" id="1.20.1050.80">
    <property type="entry name" value="VPS9 domain"/>
    <property type="match status" value="1"/>
</dbReference>
<accession>A0A0V1PVB6</accession>
<name>A0A0V1PVB6_9ASCO</name>
<feature type="region of interest" description="Disordered" evidence="1">
    <location>
        <begin position="782"/>
        <end position="808"/>
    </location>
</feature>
<comment type="caution">
    <text evidence="3">The sequence shown here is derived from an EMBL/GenBank/DDBJ whole genome shotgun (WGS) entry which is preliminary data.</text>
</comment>
<dbReference type="InterPro" id="IPR003123">
    <property type="entry name" value="VPS9"/>
</dbReference>
<dbReference type="EMBL" id="LMYN01000106">
    <property type="protein sequence ID" value="KSA00042.1"/>
    <property type="molecule type" value="Genomic_DNA"/>
</dbReference>
<organism evidence="3 4">
    <name type="scientific">Debaryomyces fabryi</name>
    <dbReference type="NCBI Taxonomy" id="58627"/>
    <lineage>
        <taxon>Eukaryota</taxon>
        <taxon>Fungi</taxon>
        <taxon>Dikarya</taxon>
        <taxon>Ascomycota</taxon>
        <taxon>Saccharomycotina</taxon>
        <taxon>Pichiomycetes</taxon>
        <taxon>Debaryomycetaceae</taxon>
        <taxon>Debaryomyces</taxon>
    </lineage>
</organism>
<dbReference type="Proteomes" id="UP000054251">
    <property type="component" value="Unassembled WGS sequence"/>
</dbReference>